<feature type="region of interest" description="Disordered" evidence="1">
    <location>
        <begin position="40"/>
        <end position="86"/>
    </location>
</feature>
<evidence type="ECO:0000313" key="2">
    <source>
        <dbReference type="EMBL" id="CAA9426765.1"/>
    </source>
</evidence>
<organism evidence="2">
    <name type="scientific">uncultured Rubrobacteraceae bacterium</name>
    <dbReference type="NCBI Taxonomy" id="349277"/>
    <lineage>
        <taxon>Bacteria</taxon>
        <taxon>Bacillati</taxon>
        <taxon>Actinomycetota</taxon>
        <taxon>Rubrobacteria</taxon>
        <taxon>Rubrobacterales</taxon>
        <taxon>Rubrobacteraceae</taxon>
        <taxon>environmental samples</taxon>
    </lineage>
</organism>
<accession>A0A6J4PX79</accession>
<evidence type="ECO:0000256" key="1">
    <source>
        <dbReference type="SAM" id="MobiDB-lite"/>
    </source>
</evidence>
<gene>
    <name evidence="2" type="ORF">AVDCRST_MAG03-2950</name>
</gene>
<dbReference type="EMBL" id="CADCUT010000177">
    <property type="protein sequence ID" value="CAA9426765.1"/>
    <property type="molecule type" value="Genomic_DNA"/>
</dbReference>
<reference evidence="2" key="1">
    <citation type="submission" date="2020-02" db="EMBL/GenBank/DDBJ databases">
        <authorList>
            <person name="Meier V. D."/>
        </authorList>
    </citation>
    <scope>NUCLEOTIDE SEQUENCE</scope>
    <source>
        <strain evidence="2">AVDCRST_MAG03</strain>
    </source>
</reference>
<protein>
    <submittedName>
        <fullName evidence="2">Uncharacterized protein</fullName>
    </submittedName>
</protein>
<sequence length="426" mass="44150">MEEKARGSGPSALARGRLFVIAGLVLVLAAALVAGSSMRSEAQQEGGDGMQGPSQMGEGESGGDDDVAPAPGSIGTDIPLQYNGPAPSEVTKELIGPLELLRAGEIDEEKDTVTLPLYRGELADGTPQWFVLTDTSNADQADALGLNHSAKLSYANTGRGTRAATQNGDGTLTFEGGSVDFSPEHKIVPGEGENAFPPAEAQPGSMGDEDYSPLVRVENAGDEVYNAPVIAQGVGADQLEMEGDEVDHSIVHDKVVGISASEGTVTLDLTNGFSFARPVLYLSFDSNDPVAAALEGSTLAPGLEDLGVGRDDSAFSAVERIFITANGPMGGENPQRQGLNSAVSGEGDPLNVFGGIPTVATDYSPMWDANIGEWTQEATDKGYGSRVTEEFQILGLAEQGHITGPGGEPYGSTGIIINCPIVMRLL</sequence>
<dbReference type="AlphaFoldDB" id="A0A6J4PX79"/>
<proteinExistence type="predicted"/>
<name>A0A6J4PX79_9ACTN</name>